<dbReference type="InterPro" id="IPR014937">
    <property type="entry name" value="DUF1810"/>
</dbReference>
<keyword evidence="2" id="KW-1185">Reference proteome</keyword>
<dbReference type="Proteomes" id="UP000664132">
    <property type="component" value="Unassembled WGS sequence"/>
</dbReference>
<sequence length="152" mass="17429">MESTDPFNLTRFLTAQESHYRRALSEIRRGRKTTHWIWFIFPSLHGISTSARGNEYAISNLSEARAYLQHPVLSTRLVEITQAVLDSDVEKILTLMGSHVDVTKMHASMTMFLRADPEGKVFHFQAVLDKYYAGARHGKTDMILDEETGEER</sequence>
<accession>A0A8H7WG82</accession>
<organism evidence="1 2">
    <name type="scientific">Cadophora malorum</name>
    <dbReference type="NCBI Taxonomy" id="108018"/>
    <lineage>
        <taxon>Eukaryota</taxon>
        <taxon>Fungi</taxon>
        <taxon>Dikarya</taxon>
        <taxon>Ascomycota</taxon>
        <taxon>Pezizomycotina</taxon>
        <taxon>Leotiomycetes</taxon>
        <taxon>Helotiales</taxon>
        <taxon>Ploettnerulaceae</taxon>
        <taxon>Cadophora</taxon>
    </lineage>
</organism>
<proteinExistence type="predicted"/>
<name>A0A8H7WG82_9HELO</name>
<protein>
    <recommendedName>
        <fullName evidence="3">Calpastatin</fullName>
    </recommendedName>
</protein>
<dbReference type="SUPFAM" id="SSF140736">
    <property type="entry name" value="Rv1873-like"/>
    <property type="match status" value="1"/>
</dbReference>
<evidence type="ECO:0008006" key="3">
    <source>
        <dbReference type="Google" id="ProtNLM"/>
    </source>
</evidence>
<dbReference type="PIRSF" id="PIRSF008546">
    <property type="entry name" value="UCP008546"/>
    <property type="match status" value="1"/>
</dbReference>
<dbReference type="Gene3D" id="1.25.40.380">
    <property type="entry name" value="Protein of unknown function DUF1810"/>
    <property type="match status" value="1"/>
</dbReference>
<evidence type="ECO:0000313" key="1">
    <source>
        <dbReference type="EMBL" id="KAG4424197.1"/>
    </source>
</evidence>
<reference evidence="1" key="1">
    <citation type="submission" date="2021-02" db="EMBL/GenBank/DDBJ databases">
        <title>Genome sequence Cadophora malorum strain M34.</title>
        <authorList>
            <person name="Stefanovic E."/>
            <person name="Vu D."/>
            <person name="Scully C."/>
            <person name="Dijksterhuis J."/>
            <person name="Roader J."/>
            <person name="Houbraken J."/>
        </authorList>
    </citation>
    <scope>NUCLEOTIDE SEQUENCE</scope>
    <source>
        <strain evidence="1">M34</strain>
    </source>
</reference>
<evidence type="ECO:0000313" key="2">
    <source>
        <dbReference type="Proteomes" id="UP000664132"/>
    </source>
</evidence>
<dbReference type="OrthoDB" id="447037at2759"/>
<gene>
    <name evidence="1" type="ORF">IFR04_002601</name>
</gene>
<comment type="caution">
    <text evidence="1">The sequence shown here is derived from an EMBL/GenBank/DDBJ whole genome shotgun (WGS) entry which is preliminary data.</text>
</comment>
<dbReference type="Pfam" id="PF08837">
    <property type="entry name" value="DUF1810"/>
    <property type="match status" value="1"/>
</dbReference>
<dbReference type="AlphaFoldDB" id="A0A8H7WG82"/>
<dbReference type="InterPro" id="IPR036287">
    <property type="entry name" value="Rv1873-like_sf"/>
</dbReference>
<dbReference type="EMBL" id="JAFJYH010000023">
    <property type="protein sequence ID" value="KAG4424197.1"/>
    <property type="molecule type" value="Genomic_DNA"/>
</dbReference>